<dbReference type="RefSeq" id="XP_009050702.1">
    <property type="nucleotide sequence ID" value="XM_009052454.1"/>
</dbReference>
<feature type="chain" id="PRO_5004717619" description="Olfactomedin-like domain-containing protein" evidence="1">
    <location>
        <begin position="26"/>
        <end position="411"/>
    </location>
</feature>
<accession>V4AY98</accession>
<dbReference type="GeneID" id="20250923"/>
<keyword evidence="1" id="KW-0732">Signal</keyword>
<feature type="signal peptide" evidence="1">
    <location>
        <begin position="1"/>
        <end position="25"/>
    </location>
</feature>
<sequence>MTATDIARIILVVQFLILGLYSVASEEPLFFNSSLNSNDIKICRDNKWQLYQNGSDGPIQFVTADVKQRILYWVTPNGFFSLDVDDNKTSVNLSEKFKNGLVFQVLFQRAVALYRLGIMVFRVHDGQIIFAEKNWGLMKFDLKTNRQLFRLKDVKVTEFYPSNSILSIDYYGNEASCSTGLQEKFPLLYHKAIDQRSYIRTVFCDIIKAFNSVCLYWSGPRYNQISRYLINSNINQIVVQDLPEDWAPLNVQLGKVYWTSVGNMDFRTNFNLQNRQSLIKFASYVLFHGTMYYYYHRNITSQLSKIVYPLKPYFCPCPDKTFSKLVVLPGSVYEEAVVVDDVVEDVLEDADIEDAVETGIWSTSGLGNIALDFGVDFCVDYKVTQGSGSIFLGCNRIWSLDIAKQQQEGLL</sequence>
<dbReference type="CTD" id="20250923"/>
<evidence type="ECO:0008006" key="4">
    <source>
        <dbReference type="Google" id="ProtNLM"/>
    </source>
</evidence>
<proteinExistence type="predicted"/>
<organism evidence="2 3">
    <name type="scientific">Lottia gigantea</name>
    <name type="common">Giant owl limpet</name>
    <dbReference type="NCBI Taxonomy" id="225164"/>
    <lineage>
        <taxon>Eukaryota</taxon>
        <taxon>Metazoa</taxon>
        <taxon>Spiralia</taxon>
        <taxon>Lophotrochozoa</taxon>
        <taxon>Mollusca</taxon>
        <taxon>Gastropoda</taxon>
        <taxon>Patellogastropoda</taxon>
        <taxon>Lottioidea</taxon>
        <taxon>Lottiidae</taxon>
        <taxon>Lottia</taxon>
    </lineage>
</organism>
<dbReference type="Proteomes" id="UP000030746">
    <property type="component" value="Unassembled WGS sequence"/>
</dbReference>
<evidence type="ECO:0000313" key="3">
    <source>
        <dbReference type="Proteomes" id="UP000030746"/>
    </source>
</evidence>
<dbReference type="KEGG" id="lgi:LOTGIDRAFT_239002"/>
<evidence type="ECO:0000256" key="1">
    <source>
        <dbReference type="SAM" id="SignalP"/>
    </source>
</evidence>
<dbReference type="AlphaFoldDB" id="V4AY98"/>
<dbReference type="HOGENOM" id="CLU_752917_0_0_1"/>
<evidence type="ECO:0000313" key="2">
    <source>
        <dbReference type="EMBL" id="ESO98591.1"/>
    </source>
</evidence>
<gene>
    <name evidence="2" type="ORF">LOTGIDRAFT_239002</name>
</gene>
<name>V4AY98_LOTGI</name>
<protein>
    <recommendedName>
        <fullName evidence="4">Olfactomedin-like domain-containing protein</fullName>
    </recommendedName>
</protein>
<keyword evidence="3" id="KW-1185">Reference proteome</keyword>
<dbReference type="EMBL" id="KB201236">
    <property type="protein sequence ID" value="ESO98591.1"/>
    <property type="molecule type" value="Genomic_DNA"/>
</dbReference>
<reference evidence="2 3" key="1">
    <citation type="journal article" date="2013" name="Nature">
        <title>Insights into bilaterian evolution from three spiralian genomes.</title>
        <authorList>
            <person name="Simakov O."/>
            <person name="Marletaz F."/>
            <person name="Cho S.J."/>
            <person name="Edsinger-Gonzales E."/>
            <person name="Havlak P."/>
            <person name="Hellsten U."/>
            <person name="Kuo D.H."/>
            <person name="Larsson T."/>
            <person name="Lv J."/>
            <person name="Arendt D."/>
            <person name="Savage R."/>
            <person name="Osoegawa K."/>
            <person name="de Jong P."/>
            <person name="Grimwood J."/>
            <person name="Chapman J.A."/>
            <person name="Shapiro H."/>
            <person name="Aerts A."/>
            <person name="Otillar R.P."/>
            <person name="Terry A.Y."/>
            <person name="Boore J.L."/>
            <person name="Grigoriev I.V."/>
            <person name="Lindberg D.R."/>
            <person name="Seaver E.C."/>
            <person name="Weisblat D.A."/>
            <person name="Putnam N.H."/>
            <person name="Rokhsar D.S."/>
        </authorList>
    </citation>
    <scope>NUCLEOTIDE SEQUENCE [LARGE SCALE GENOMIC DNA]</scope>
</reference>